<reference evidence="2" key="1">
    <citation type="submission" date="2023-07" db="EMBL/GenBank/DDBJ databases">
        <title>draft genome sequence of fig (Ficus carica).</title>
        <authorList>
            <person name="Takahashi T."/>
            <person name="Nishimura K."/>
        </authorList>
    </citation>
    <scope>NUCLEOTIDE SEQUENCE</scope>
</reference>
<feature type="region of interest" description="Disordered" evidence="1">
    <location>
        <begin position="49"/>
        <end position="69"/>
    </location>
</feature>
<name>A0AA87YP93_FICCA</name>
<dbReference type="AlphaFoldDB" id="A0AA87YP93"/>
<comment type="caution">
    <text evidence="2">The sequence shown here is derived from an EMBL/GenBank/DDBJ whole genome shotgun (WGS) entry which is preliminary data.</text>
</comment>
<dbReference type="Proteomes" id="UP001187192">
    <property type="component" value="Unassembled WGS sequence"/>
</dbReference>
<evidence type="ECO:0000256" key="1">
    <source>
        <dbReference type="SAM" id="MobiDB-lite"/>
    </source>
</evidence>
<keyword evidence="3" id="KW-1185">Reference proteome</keyword>
<protein>
    <submittedName>
        <fullName evidence="2">Uncharacterized protein</fullName>
    </submittedName>
</protein>
<dbReference type="EMBL" id="BTGU01002539">
    <property type="protein sequence ID" value="GMN19769.1"/>
    <property type="molecule type" value="Genomic_DNA"/>
</dbReference>
<evidence type="ECO:0000313" key="3">
    <source>
        <dbReference type="Proteomes" id="UP001187192"/>
    </source>
</evidence>
<feature type="region of interest" description="Disordered" evidence="1">
    <location>
        <begin position="1"/>
        <end position="30"/>
    </location>
</feature>
<organism evidence="2 3">
    <name type="scientific">Ficus carica</name>
    <name type="common">Common fig</name>
    <dbReference type="NCBI Taxonomy" id="3494"/>
    <lineage>
        <taxon>Eukaryota</taxon>
        <taxon>Viridiplantae</taxon>
        <taxon>Streptophyta</taxon>
        <taxon>Embryophyta</taxon>
        <taxon>Tracheophyta</taxon>
        <taxon>Spermatophyta</taxon>
        <taxon>Magnoliopsida</taxon>
        <taxon>eudicotyledons</taxon>
        <taxon>Gunneridae</taxon>
        <taxon>Pentapetalae</taxon>
        <taxon>rosids</taxon>
        <taxon>fabids</taxon>
        <taxon>Rosales</taxon>
        <taxon>Moraceae</taxon>
        <taxon>Ficeae</taxon>
        <taxon>Ficus</taxon>
    </lineage>
</organism>
<evidence type="ECO:0000313" key="2">
    <source>
        <dbReference type="EMBL" id="GMN19769.1"/>
    </source>
</evidence>
<gene>
    <name evidence="2" type="ORF">TIFTF001_042921</name>
</gene>
<accession>A0AA87YP93</accession>
<sequence length="69" mass="7712">MGSKHGAEPSFRKPSWKHGDSTTVFKDRRGLPRLGSYHDGLLTVVVSPTRGGVPRRSSKNRRGIRIEKI</sequence>
<proteinExistence type="predicted"/>